<protein>
    <recommendedName>
        <fullName evidence="6">THAP-type domain-containing protein</fullName>
    </recommendedName>
</protein>
<name>A0A6G0ST11_APHGL</name>
<dbReference type="AlphaFoldDB" id="A0A6G0ST11"/>
<gene>
    <name evidence="4" type="ORF">AGLY_018307</name>
</gene>
<evidence type="ECO:0000259" key="2">
    <source>
        <dbReference type="Pfam" id="PF21788"/>
    </source>
</evidence>
<evidence type="ECO:0008006" key="6">
    <source>
        <dbReference type="Google" id="ProtNLM"/>
    </source>
</evidence>
<evidence type="ECO:0000259" key="3">
    <source>
        <dbReference type="Pfam" id="PF21789"/>
    </source>
</evidence>
<dbReference type="Pfam" id="PF21788">
    <property type="entry name" value="TNP-like_GBD"/>
    <property type="match status" value="1"/>
</dbReference>
<dbReference type="EMBL" id="VYZN01003159">
    <property type="protein sequence ID" value="KAE9521288.1"/>
    <property type="molecule type" value="Genomic_DNA"/>
</dbReference>
<feature type="domain" description="Transposable element P transposase-like RNase H" evidence="1">
    <location>
        <begin position="111"/>
        <end position="228"/>
    </location>
</feature>
<reference evidence="4 5" key="1">
    <citation type="submission" date="2019-08" db="EMBL/GenBank/DDBJ databases">
        <title>The genome of the soybean aphid Biotype 1, its phylome, world population structure and adaptation to the North American continent.</title>
        <authorList>
            <person name="Giordano R."/>
            <person name="Donthu R.K."/>
            <person name="Hernandez A.G."/>
            <person name="Wright C.L."/>
            <person name="Zimin A.V."/>
        </authorList>
    </citation>
    <scope>NUCLEOTIDE SEQUENCE [LARGE SCALE GENOMIC DNA]</scope>
    <source>
        <tissue evidence="4">Whole aphids</tissue>
    </source>
</reference>
<dbReference type="InterPro" id="IPR048367">
    <property type="entry name" value="TNP-like_RNaseH_C"/>
</dbReference>
<evidence type="ECO:0000313" key="5">
    <source>
        <dbReference type="Proteomes" id="UP000475862"/>
    </source>
</evidence>
<feature type="domain" description="Transposable element P transposase-like RNase H C-terminal" evidence="3">
    <location>
        <begin position="440"/>
        <end position="473"/>
    </location>
</feature>
<keyword evidence="5" id="KW-1185">Reference proteome</keyword>
<evidence type="ECO:0000313" key="4">
    <source>
        <dbReference type="EMBL" id="KAE9521288.1"/>
    </source>
</evidence>
<dbReference type="InterPro" id="IPR048366">
    <property type="entry name" value="TNP-like_GBD"/>
</dbReference>
<dbReference type="InterPro" id="IPR048365">
    <property type="entry name" value="TNP-like_RNaseH_N"/>
</dbReference>
<dbReference type="OrthoDB" id="6610657at2759"/>
<evidence type="ECO:0000259" key="1">
    <source>
        <dbReference type="Pfam" id="PF21787"/>
    </source>
</evidence>
<proteinExistence type="predicted"/>
<dbReference type="PANTHER" id="PTHR47577">
    <property type="entry name" value="THAP DOMAIN-CONTAINING PROTEIN 6"/>
    <property type="match status" value="1"/>
</dbReference>
<feature type="domain" description="Transposable element P transposase-like GTP-binding insertion" evidence="2">
    <location>
        <begin position="252"/>
        <end position="369"/>
    </location>
</feature>
<dbReference type="Pfam" id="PF21787">
    <property type="entry name" value="TNP-like_RNaseH_N"/>
    <property type="match status" value="1"/>
</dbReference>
<dbReference type="Proteomes" id="UP000475862">
    <property type="component" value="Unassembled WGS sequence"/>
</dbReference>
<comment type="caution">
    <text evidence="4">The sequence shown here is derived from an EMBL/GenBank/DDBJ whole genome shotgun (WGS) entry which is preliminary data.</text>
</comment>
<organism evidence="4 5">
    <name type="scientific">Aphis glycines</name>
    <name type="common">Soybean aphid</name>
    <dbReference type="NCBI Taxonomy" id="307491"/>
    <lineage>
        <taxon>Eukaryota</taxon>
        <taxon>Metazoa</taxon>
        <taxon>Ecdysozoa</taxon>
        <taxon>Arthropoda</taxon>
        <taxon>Hexapoda</taxon>
        <taxon>Insecta</taxon>
        <taxon>Pterygota</taxon>
        <taxon>Neoptera</taxon>
        <taxon>Paraneoptera</taxon>
        <taxon>Hemiptera</taxon>
        <taxon>Sternorrhyncha</taxon>
        <taxon>Aphidomorpha</taxon>
        <taxon>Aphidoidea</taxon>
        <taxon>Aphididae</taxon>
        <taxon>Aphidini</taxon>
        <taxon>Aphis</taxon>
        <taxon>Aphis</taxon>
    </lineage>
</organism>
<dbReference type="Pfam" id="PF21789">
    <property type="entry name" value="TNP-like_RNaseH_C"/>
    <property type="match status" value="1"/>
</dbReference>
<accession>A0A6G0ST11</accession>
<sequence>MLPEASSVAVQTLKSWSDDTPRKQSLKSKYKLEKKARIEAQKTIATLSQKLADINNEKNYMQQSEKFLSLSLLTIVKSHIRCQKKRPNGYRYSDELKQFALTIYFLGSAFKILNFKPEALDCTLCADEIALKTHLFYSLRKDEIIGFHQTNSTKTYDPAKFAFVLLICGINVQWKQPIAYFLVSGSCTGNDLYNIIMSTIAKLQNISLNVKAFITDQGSNFQNFSKNLFVSPPRPSFYVNEQKVIYMFDPPHLLKSTRNMFFKHNFINSENYIDNKHLIHFYNKDSKMNIRTAPKLTHAHIYPGPFEKMRVYLAAQVFSHTVAAAMQTYQSLGKLSFDFLQTIQFIEKMDNLFDIFNSSKTPNSKDFRRPFKNISNQREYLLMMVSFFENLRVVTKNNGSDVTNRMNLINGWLISINGLLLLWSNMNPTNDCNFVLHTSRLNTDRLENLFGMFRLQNGNNLNPTPVQFYCAFKKLFCLNYFKH</sequence>
<dbReference type="PANTHER" id="PTHR47577:SF2">
    <property type="entry name" value="THAP DOMAIN CONTAINING 9"/>
    <property type="match status" value="1"/>
</dbReference>